<dbReference type="Pfam" id="PF03734">
    <property type="entry name" value="YkuD"/>
    <property type="match status" value="1"/>
</dbReference>
<dbReference type="Gene3D" id="2.40.440.10">
    <property type="entry name" value="L,D-transpeptidase catalytic domain-like"/>
    <property type="match status" value="1"/>
</dbReference>
<evidence type="ECO:0000256" key="1">
    <source>
        <dbReference type="ARBA" id="ARBA00004752"/>
    </source>
</evidence>
<feature type="transmembrane region" description="Helical" evidence="8">
    <location>
        <begin position="21"/>
        <end position="42"/>
    </location>
</feature>
<accession>A0ABX0Y385</accession>
<feature type="active site" description="Nucleophile" evidence="6">
    <location>
        <position position="264"/>
    </location>
</feature>
<dbReference type="SUPFAM" id="SSF141523">
    <property type="entry name" value="L,D-transpeptidase catalytic domain-like"/>
    <property type="match status" value="1"/>
</dbReference>
<dbReference type="PANTHER" id="PTHR30582:SF33">
    <property type="entry name" value="EXPORTED PROTEIN"/>
    <property type="match status" value="1"/>
</dbReference>
<feature type="active site" description="Proton donor/acceptor" evidence="6">
    <location>
        <position position="248"/>
    </location>
</feature>
<proteinExistence type="predicted"/>
<dbReference type="InterPro" id="IPR050979">
    <property type="entry name" value="LD-transpeptidase"/>
</dbReference>
<comment type="pathway">
    <text evidence="1 6">Cell wall biogenesis; peptidoglycan biosynthesis.</text>
</comment>
<feature type="region of interest" description="Disordered" evidence="7">
    <location>
        <begin position="56"/>
        <end position="97"/>
    </location>
</feature>
<evidence type="ECO:0000256" key="4">
    <source>
        <dbReference type="ARBA" id="ARBA00022984"/>
    </source>
</evidence>
<evidence type="ECO:0000256" key="7">
    <source>
        <dbReference type="SAM" id="MobiDB-lite"/>
    </source>
</evidence>
<keyword evidence="8" id="KW-1133">Transmembrane helix</keyword>
<evidence type="ECO:0000256" key="2">
    <source>
        <dbReference type="ARBA" id="ARBA00022679"/>
    </source>
</evidence>
<keyword evidence="8" id="KW-0472">Membrane</keyword>
<name>A0ABX0Y385_9ACTN</name>
<evidence type="ECO:0000259" key="9">
    <source>
        <dbReference type="PROSITE" id="PS52029"/>
    </source>
</evidence>
<sequence>MGVFSHDGHEEGQMAGRRRPWGAITMGVVAVAVAVGAGAYVFGSARAAAAQQPLPGAAAGATGASTSPDPAPSGSGKATPSPAGTAEAAVPPGCLGGDHQRAVETALARLDGYSSVAVDGVQTAPDCELIKKFQTRYGISPAAGRAGPTTADVARRLAASADADEQGRCRVRGTGTTICVDLTQQTAWAIRDGALVWGPTVVRTGMGGGYQTPTGTYEIYSRAEREWSVPYKVWLPYWQAFNGGIGFHETTTYLHDGSLGSHGCVNLLHADAVALWNAAGVGATVKVFGNRPGT</sequence>
<dbReference type="CDD" id="cd16913">
    <property type="entry name" value="YkuD_like"/>
    <property type="match status" value="1"/>
</dbReference>
<keyword evidence="2" id="KW-0808">Transferase</keyword>
<keyword evidence="3 6" id="KW-0133">Cell shape</keyword>
<gene>
    <name evidence="10" type="ORF">HC031_24420</name>
</gene>
<dbReference type="PROSITE" id="PS52029">
    <property type="entry name" value="LD_TPASE"/>
    <property type="match status" value="1"/>
</dbReference>
<dbReference type="InterPro" id="IPR005490">
    <property type="entry name" value="LD_TPept_cat_dom"/>
</dbReference>
<comment type="caution">
    <text evidence="10">The sequence shown here is derived from an EMBL/GenBank/DDBJ whole genome shotgun (WGS) entry which is preliminary data.</text>
</comment>
<dbReference type="EMBL" id="JAATVY010000022">
    <property type="protein sequence ID" value="NJC72839.1"/>
    <property type="molecule type" value="Genomic_DNA"/>
</dbReference>
<keyword evidence="11" id="KW-1185">Reference proteome</keyword>
<reference evidence="10 11" key="1">
    <citation type="submission" date="2020-03" db="EMBL/GenBank/DDBJ databases">
        <title>WGS of the type strain of Planosporangium spp.</title>
        <authorList>
            <person name="Thawai C."/>
        </authorList>
    </citation>
    <scope>NUCLEOTIDE SEQUENCE [LARGE SCALE GENOMIC DNA]</scope>
    <source>
        <strain evidence="10 11">TBRC 5610</strain>
    </source>
</reference>
<dbReference type="Proteomes" id="UP000722989">
    <property type="component" value="Unassembled WGS sequence"/>
</dbReference>
<protein>
    <submittedName>
        <fullName evidence="10">L,D-transpeptidase</fullName>
    </submittedName>
</protein>
<evidence type="ECO:0000256" key="6">
    <source>
        <dbReference type="PROSITE-ProRule" id="PRU01373"/>
    </source>
</evidence>
<dbReference type="InterPro" id="IPR038063">
    <property type="entry name" value="Transpep_catalytic_dom"/>
</dbReference>
<evidence type="ECO:0000313" key="11">
    <source>
        <dbReference type="Proteomes" id="UP000722989"/>
    </source>
</evidence>
<organism evidence="10 11">
    <name type="scientific">Planosporangium thailandense</name>
    <dbReference type="NCBI Taxonomy" id="765197"/>
    <lineage>
        <taxon>Bacteria</taxon>
        <taxon>Bacillati</taxon>
        <taxon>Actinomycetota</taxon>
        <taxon>Actinomycetes</taxon>
        <taxon>Micromonosporales</taxon>
        <taxon>Micromonosporaceae</taxon>
        <taxon>Planosporangium</taxon>
    </lineage>
</organism>
<evidence type="ECO:0000256" key="8">
    <source>
        <dbReference type="SAM" id="Phobius"/>
    </source>
</evidence>
<keyword evidence="5 6" id="KW-0961">Cell wall biogenesis/degradation</keyword>
<evidence type="ECO:0000313" key="10">
    <source>
        <dbReference type="EMBL" id="NJC72839.1"/>
    </source>
</evidence>
<dbReference type="PANTHER" id="PTHR30582">
    <property type="entry name" value="L,D-TRANSPEPTIDASE"/>
    <property type="match status" value="1"/>
</dbReference>
<evidence type="ECO:0000256" key="5">
    <source>
        <dbReference type="ARBA" id="ARBA00023316"/>
    </source>
</evidence>
<evidence type="ECO:0000256" key="3">
    <source>
        <dbReference type="ARBA" id="ARBA00022960"/>
    </source>
</evidence>
<keyword evidence="4 6" id="KW-0573">Peptidoglycan synthesis</keyword>
<feature type="domain" description="L,D-TPase catalytic" evidence="9">
    <location>
        <begin position="176"/>
        <end position="288"/>
    </location>
</feature>
<keyword evidence="8" id="KW-0812">Transmembrane</keyword>
<feature type="compositionally biased region" description="Low complexity" evidence="7">
    <location>
        <begin position="56"/>
        <end position="66"/>
    </location>
</feature>